<dbReference type="Proteomes" id="UP000094784">
    <property type="component" value="Unassembled WGS sequence"/>
</dbReference>
<dbReference type="Gene3D" id="2.40.10.120">
    <property type="match status" value="1"/>
</dbReference>
<evidence type="ECO:0000256" key="3">
    <source>
        <dbReference type="ARBA" id="ARBA00022825"/>
    </source>
</evidence>
<keyword evidence="4" id="KW-0472">Membrane</keyword>
<dbReference type="PANTHER" id="PTHR43343:SF3">
    <property type="entry name" value="PROTEASE DO-LIKE 8, CHLOROPLASTIC"/>
    <property type="match status" value="1"/>
</dbReference>
<feature type="domain" description="Zinc-ribbon" evidence="5">
    <location>
        <begin position="2"/>
        <end position="24"/>
    </location>
</feature>
<name>A0A1E4RAT0_9BACI</name>
<keyword evidence="2" id="KW-0378">Hydrolase</keyword>
<feature type="transmembrane region" description="Helical" evidence="4">
    <location>
        <begin position="33"/>
        <end position="56"/>
    </location>
</feature>
<evidence type="ECO:0000259" key="6">
    <source>
        <dbReference type="Pfam" id="PF22819"/>
    </source>
</evidence>
<dbReference type="InterPro" id="IPR026870">
    <property type="entry name" value="Zinc_ribbon_dom"/>
</dbReference>
<keyword evidence="4" id="KW-0812">Transmembrane</keyword>
<gene>
    <name evidence="7" type="ORF">BG258_17400</name>
</gene>
<keyword evidence="1 7" id="KW-0645">Protease</keyword>
<keyword evidence="4" id="KW-1133">Transmembrane helix</keyword>
<dbReference type="Pfam" id="PF22819">
    <property type="entry name" value="TcaA_5th"/>
    <property type="match status" value="1"/>
</dbReference>
<dbReference type="AlphaFoldDB" id="A0A1E4RAT0"/>
<dbReference type="Pfam" id="PF13240">
    <property type="entry name" value="Zn_Ribbon_1"/>
    <property type="match status" value="1"/>
</dbReference>
<feature type="domain" description="TcaA protein NTF2-like" evidence="6">
    <location>
        <begin position="325"/>
        <end position="434"/>
    </location>
</feature>
<dbReference type="PANTHER" id="PTHR43343">
    <property type="entry name" value="PEPTIDASE S12"/>
    <property type="match status" value="1"/>
</dbReference>
<reference evidence="7 8" key="1">
    <citation type="submission" date="2016-09" db="EMBL/GenBank/DDBJ databases">
        <title>Draft genome sequence of the soil isolate, Lysinibacillus fusiformis M5, a potential hypoxanthine producer.</title>
        <authorList>
            <person name="Gallegos-Monterrosa R."/>
            <person name="Maroti G."/>
            <person name="Balint B."/>
            <person name="Kovacs A.T."/>
        </authorList>
    </citation>
    <scope>NUCLEOTIDE SEQUENCE [LARGE SCALE GENOMIC DNA]</scope>
    <source>
        <strain evidence="7 8">M5</strain>
    </source>
</reference>
<dbReference type="InterPro" id="IPR009003">
    <property type="entry name" value="Peptidase_S1_PA"/>
</dbReference>
<evidence type="ECO:0000313" key="8">
    <source>
        <dbReference type="Proteomes" id="UP000094784"/>
    </source>
</evidence>
<dbReference type="GO" id="GO:0004252">
    <property type="term" value="F:serine-type endopeptidase activity"/>
    <property type="evidence" value="ECO:0007669"/>
    <property type="project" value="InterPro"/>
</dbReference>
<dbReference type="EMBL" id="MECQ01000001">
    <property type="protein sequence ID" value="ODV57572.1"/>
    <property type="molecule type" value="Genomic_DNA"/>
</dbReference>
<dbReference type="Pfam" id="PF13365">
    <property type="entry name" value="Trypsin_2"/>
    <property type="match status" value="1"/>
</dbReference>
<organism evidence="7 8">
    <name type="scientific">Lysinibacillus fusiformis</name>
    <dbReference type="NCBI Taxonomy" id="28031"/>
    <lineage>
        <taxon>Bacteria</taxon>
        <taxon>Bacillati</taxon>
        <taxon>Bacillota</taxon>
        <taxon>Bacilli</taxon>
        <taxon>Bacillales</taxon>
        <taxon>Bacillaceae</taxon>
        <taxon>Lysinibacillus</taxon>
    </lineage>
</organism>
<sequence length="437" mass="49023">MKCPNCQHENLNDSKFCSGCGTKLTNTPSKQGIPTWTIIVLSVCFIAIGGLGYAYWDFFSNKKSNSATYSEINDNQNLETKQVSSEELTKKQEAHAQQVDRVTLIKEIQQKVFTILTNNAQGSGFLYKKGGYVITNAHVVQGEVEVMVRNSMGQESPGTVVGISDRYDIALIHVPSYQDTAPLGIETSESPIGLEVIAFGSPQGFENSASIGYITGNKRDMKLENFIYKQIYQVDAQIDKGSSGGPLVDVNTGNVIGINSLLYTTETNTHFAFSIPLYSMVDQFDGWIAQPLSANEVRSVANLYESSQQPASKTETTTEADNLLAGQFVQAFRLYYEMALNEGDFYWIVDMLAPSSSAYKELEKYINEISYQGNYFYFTNNEVLDVQYSNGKYYVDMNETFDFYDAQGNYQFYDRYKTYTVITDEYGAYKIATIKIH</sequence>
<dbReference type="InterPro" id="IPR051201">
    <property type="entry name" value="Chloro_Bact_Ser_Proteases"/>
</dbReference>
<dbReference type="GO" id="GO:0006508">
    <property type="term" value="P:proteolysis"/>
    <property type="evidence" value="ECO:0007669"/>
    <property type="project" value="UniProtKB-KW"/>
</dbReference>
<evidence type="ECO:0000259" key="5">
    <source>
        <dbReference type="Pfam" id="PF13240"/>
    </source>
</evidence>
<dbReference type="SUPFAM" id="SSF50494">
    <property type="entry name" value="Trypsin-like serine proteases"/>
    <property type="match status" value="1"/>
</dbReference>
<comment type="caution">
    <text evidence="7">The sequence shown here is derived from an EMBL/GenBank/DDBJ whole genome shotgun (WGS) entry which is preliminary data.</text>
</comment>
<evidence type="ECO:0000256" key="4">
    <source>
        <dbReference type="SAM" id="Phobius"/>
    </source>
</evidence>
<evidence type="ECO:0000313" key="7">
    <source>
        <dbReference type="EMBL" id="ODV57572.1"/>
    </source>
</evidence>
<dbReference type="OrthoDB" id="189537at2"/>
<dbReference type="PRINTS" id="PR00834">
    <property type="entry name" value="PROTEASES2C"/>
</dbReference>
<dbReference type="InterPro" id="IPR054528">
    <property type="entry name" value="TcaA_5th"/>
</dbReference>
<evidence type="ECO:0000256" key="2">
    <source>
        <dbReference type="ARBA" id="ARBA00022801"/>
    </source>
</evidence>
<evidence type="ECO:0000256" key="1">
    <source>
        <dbReference type="ARBA" id="ARBA00022670"/>
    </source>
</evidence>
<protein>
    <submittedName>
        <fullName evidence="7">Serine protease</fullName>
    </submittedName>
</protein>
<accession>A0A1E4RAT0</accession>
<keyword evidence="3" id="KW-0720">Serine protease</keyword>
<proteinExistence type="predicted"/>
<dbReference type="RefSeq" id="WP_069482424.1">
    <property type="nucleotide sequence ID" value="NZ_KV766182.1"/>
</dbReference>
<dbReference type="InterPro" id="IPR001940">
    <property type="entry name" value="Peptidase_S1C"/>
</dbReference>